<feature type="compositionally biased region" description="Basic and acidic residues" evidence="1">
    <location>
        <begin position="13"/>
        <end position="27"/>
    </location>
</feature>
<keyword evidence="3" id="KW-1185">Reference proteome</keyword>
<dbReference type="AlphaFoldDB" id="A0AAP0IPT9"/>
<feature type="compositionally biased region" description="Basic residues" evidence="1">
    <location>
        <begin position="134"/>
        <end position="146"/>
    </location>
</feature>
<evidence type="ECO:0000313" key="3">
    <source>
        <dbReference type="Proteomes" id="UP001419268"/>
    </source>
</evidence>
<protein>
    <submittedName>
        <fullName evidence="2">Uncharacterized protein</fullName>
    </submittedName>
</protein>
<accession>A0AAP0IPT9</accession>
<name>A0AAP0IPT9_9MAGN</name>
<reference evidence="2 3" key="1">
    <citation type="submission" date="2024-01" db="EMBL/GenBank/DDBJ databases">
        <title>Genome assemblies of Stephania.</title>
        <authorList>
            <person name="Yang L."/>
        </authorList>
    </citation>
    <scope>NUCLEOTIDE SEQUENCE [LARGE SCALE GENOMIC DNA]</scope>
    <source>
        <strain evidence="2">JXDWG</strain>
        <tissue evidence="2">Leaf</tissue>
    </source>
</reference>
<proteinExistence type="predicted"/>
<evidence type="ECO:0000256" key="1">
    <source>
        <dbReference type="SAM" id="MobiDB-lite"/>
    </source>
</evidence>
<comment type="caution">
    <text evidence="2">The sequence shown here is derived from an EMBL/GenBank/DDBJ whole genome shotgun (WGS) entry which is preliminary data.</text>
</comment>
<feature type="region of interest" description="Disordered" evidence="1">
    <location>
        <begin position="1"/>
        <end position="30"/>
    </location>
</feature>
<dbReference type="EMBL" id="JBBNAG010000007">
    <property type="protein sequence ID" value="KAK9119518.1"/>
    <property type="molecule type" value="Genomic_DNA"/>
</dbReference>
<evidence type="ECO:0000313" key="2">
    <source>
        <dbReference type="EMBL" id="KAK9119518.1"/>
    </source>
</evidence>
<feature type="region of interest" description="Disordered" evidence="1">
    <location>
        <begin position="128"/>
        <end position="152"/>
    </location>
</feature>
<gene>
    <name evidence="2" type="ORF">Scep_017611</name>
</gene>
<organism evidence="2 3">
    <name type="scientific">Stephania cephalantha</name>
    <dbReference type="NCBI Taxonomy" id="152367"/>
    <lineage>
        <taxon>Eukaryota</taxon>
        <taxon>Viridiplantae</taxon>
        <taxon>Streptophyta</taxon>
        <taxon>Embryophyta</taxon>
        <taxon>Tracheophyta</taxon>
        <taxon>Spermatophyta</taxon>
        <taxon>Magnoliopsida</taxon>
        <taxon>Ranunculales</taxon>
        <taxon>Menispermaceae</taxon>
        <taxon>Menispermoideae</taxon>
        <taxon>Cissampelideae</taxon>
        <taxon>Stephania</taxon>
    </lineage>
</organism>
<dbReference type="Proteomes" id="UP001419268">
    <property type="component" value="Unassembled WGS sequence"/>
</dbReference>
<sequence length="174" mass="19715">MAEAEQVGGRAADVQRRQMRQTDRDAVWDPLGPSFFPEPVGLSSPIRVLGRAQLGPVRRLTPLWMSLSLRKSVIEREEDTYFDLGGSSKTKTPIKKPHQRLIEKPTKVPKNVVQLIPKVERTLKMEVTTAPTQPKRRSSKLRKMKKPTVPPNIVNTSVLIKYDDDKADSRLQPL</sequence>